<protein>
    <submittedName>
        <fullName evidence="1">Tetratricopeptide repeat protein</fullName>
    </submittedName>
</protein>
<reference evidence="1 2" key="1">
    <citation type="submission" date="2024-03" db="EMBL/GenBank/DDBJ databases">
        <title>Aquirufa genome sequencing.</title>
        <authorList>
            <person name="Pitt A."/>
            <person name="Hahn M.W."/>
        </authorList>
    </citation>
    <scope>NUCLEOTIDE SEQUENCE [LARGE SCALE GENOMIC DNA]</scope>
    <source>
        <strain evidence="1 2">OSTEICH-129V</strain>
    </source>
</reference>
<evidence type="ECO:0000313" key="1">
    <source>
        <dbReference type="EMBL" id="MFD3393762.1"/>
    </source>
</evidence>
<dbReference type="EMBL" id="JBBKXZ010000001">
    <property type="protein sequence ID" value="MFD3393762.1"/>
    <property type="molecule type" value="Genomic_DNA"/>
</dbReference>
<dbReference type="SUPFAM" id="SSF48452">
    <property type="entry name" value="TPR-like"/>
    <property type="match status" value="1"/>
</dbReference>
<accession>A0ABW6DA28</accession>
<name>A0ABW6DA28_9BACT</name>
<dbReference type="Proteomes" id="UP001598138">
    <property type="component" value="Unassembled WGS sequence"/>
</dbReference>
<keyword evidence="2" id="KW-1185">Reference proteome</keyword>
<evidence type="ECO:0000313" key="2">
    <source>
        <dbReference type="Proteomes" id="UP001598138"/>
    </source>
</evidence>
<comment type="caution">
    <text evidence="1">The sequence shown here is derived from an EMBL/GenBank/DDBJ whole genome shotgun (WGS) entry which is preliminary data.</text>
</comment>
<proteinExistence type="predicted"/>
<dbReference type="Gene3D" id="1.25.40.10">
    <property type="entry name" value="Tetratricopeptide repeat domain"/>
    <property type="match status" value="1"/>
</dbReference>
<dbReference type="InterPro" id="IPR011990">
    <property type="entry name" value="TPR-like_helical_dom_sf"/>
</dbReference>
<dbReference type="RefSeq" id="WP_377982645.1">
    <property type="nucleotide sequence ID" value="NZ_JBBKXZ010000001.1"/>
</dbReference>
<organism evidence="1 2">
    <name type="scientific">Aquirufa avitistagni</name>
    <dbReference type="NCBI Taxonomy" id="3104728"/>
    <lineage>
        <taxon>Bacteria</taxon>
        <taxon>Pseudomonadati</taxon>
        <taxon>Bacteroidota</taxon>
        <taxon>Cytophagia</taxon>
        <taxon>Cytophagales</taxon>
        <taxon>Flectobacillaceae</taxon>
        <taxon>Aquirufa</taxon>
    </lineage>
</organism>
<sequence length="102" mass="12315">MNRKEFIENEIKLEPQNPMNYYLLALEYRKLANHIEFENTLELLLDRFNNYLPTYYMYAEYLYSNNQNEKADKIAIKGIELTLITKNTKMLNELKQLIEINS</sequence>
<gene>
    <name evidence="1" type="ORF">U0R10_03925</name>
</gene>